<feature type="transmembrane region" description="Helical" evidence="8">
    <location>
        <begin position="166"/>
        <end position="186"/>
    </location>
</feature>
<feature type="transmembrane region" description="Helical" evidence="8">
    <location>
        <begin position="214"/>
        <end position="236"/>
    </location>
</feature>
<evidence type="ECO:0000313" key="10">
    <source>
        <dbReference type="EMBL" id="GIG50453.1"/>
    </source>
</evidence>
<evidence type="ECO:0000256" key="6">
    <source>
        <dbReference type="ARBA" id="ARBA00022989"/>
    </source>
</evidence>
<feature type="transmembrane region" description="Helical" evidence="8">
    <location>
        <begin position="248"/>
        <end position="268"/>
    </location>
</feature>
<dbReference type="Pfam" id="PF07690">
    <property type="entry name" value="MFS_1"/>
    <property type="match status" value="1"/>
</dbReference>
<proteinExistence type="inferred from homology"/>
<dbReference type="InterPro" id="IPR020846">
    <property type="entry name" value="MFS_dom"/>
</dbReference>
<dbReference type="InterPro" id="IPR036259">
    <property type="entry name" value="MFS_trans_sf"/>
</dbReference>
<feature type="transmembrane region" description="Helical" evidence="8">
    <location>
        <begin position="105"/>
        <end position="128"/>
    </location>
</feature>
<evidence type="ECO:0000313" key="11">
    <source>
        <dbReference type="Proteomes" id="UP000660611"/>
    </source>
</evidence>
<reference evidence="10" key="1">
    <citation type="submission" date="2021-01" db="EMBL/GenBank/DDBJ databases">
        <title>Whole genome shotgun sequence of Dactylosporangium siamense NBRC 106093.</title>
        <authorList>
            <person name="Komaki H."/>
            <person name="Tamura T."/>
        </authorList>
    </citation>
    <scope>NUCLEOTIDE SEQUENCE</scope>
    <source>
        <strain evidence="10">NBRC 106093</strain>
    </source>
</reference>
<dbReference type="AlphaFoldDB" id="A0A919PXI4"/>
<feature type="transmembrane region" description="Helical" evidence="8">
    <location>
        <begin position="80"/>
        <end position="99"/>
    </location>
</feature>
<keyword evidence="5 8" id="KW-0812">Transmembrane</keyword>
<dbReference type="GO" id="GO:0005886">
    <property type="term" value="C:plasma membrane"/>
    <property type="evidence" value="ECO:0007669"/>
    <property type="project" value="UniProtKB-SubCell"/>
</dbReference>
<evidence type="ECO:0000256" key="8">
    <source>
        <dbReference type="SAM" id="Phobius"/>
    </source>
</evidence>
<feature type="transmembrane region" description="Helical" evidence="8">
    <location>
        <begin position="305"/>
        <end position="329"/>
    </location>
</feature>
<dbReference type="PANTHER" id="PTHR23517">
    <property type="entry name" value="RESISTANCE PROTEIN MDTM, PUTATIVE-RELATED-RELATED"/>
    <property type="match status" value="1"/>
</dbReference>
<feature type="transmembrane region" description="Helical" evidence="8">
    <location>
        <begin position="16"/>
        <end position="39"/>
    </location>
</feature>
<dbReference type="RefSeq" id="WP_239136583.1">
    <property type="nucleotide sequence ID" value="NZ_BAAAVW010000028.1"/>
</dbReference>
<feature type="transmembrane region" description="Helical" evidence="8">
    <location>
        <begin position="341"/>
        <end position="361"/>
    </location>
</feature>
<feature type="domain" description="Major facilitator superfamily (MFS) profile" evidence="9">
    <location>
        <begin position="15"/>
        <end position="391"/>
    </location>
</feature>
<evidence type="ECO:0000256" key="5">
    <source>
        <dbReference type="ARBA" id="ARBA00022692"/>
    </source>
</evidence>
<keyword evidence="4" id="KW-1003">Cell membrane</keyword>
<dbReference type="GO" id="GO:0022857">
    <property type="term" value="F:transmembrane transporter activity"/>
    <property type="evidence" value="ECO:0007669"/>
    <property type="project" value="InterPro"/>
</dbReference>
<evidence type="ECO:0000256" key="1">
    <source>
        <dbReference type="ARBA" id="ARBA00004651"/>
    </source>
</evidence>
<accession>A0A919PXI4</accession>
<dbReference type="PANTHER" id="PTHR23517:SF2">
    <property type="entry name" value="MULTIDRUG RESISTANCE PROTEIN MDTH"/>
    <property type="match status" value="1"/>
</dbReference>
<dbReference type="EMBL" id="BONQ01000130">
    <property type="protein sequence ID" value="GIG50453.1"/>
    <property type="molecule type" value="Genomic_DNA"/>
</dbReference>
<keyword evidence="11" id="KW-1185">Reference proteome</keyword>
<organism evidence="10 11">
    <name type="scientific">Dactylosporangium siamense</name>
    <dbReference type="NCBI Taxonomy" id="685454"/>
    <lineage>
        <taxon>Bacteria</taxon>
        <taxon>Bacillati</taxon>
        <taxon>Actinomycetota</taxon>
        <taxon>Actinomycetes</taxon>
        <taxon>Micromonosporales</taxon>
        <taxon>Micromonosporaceae</taxon>
        <taxon>Dactylosporangium</taxon>
    </lineage>
</organism>
<dbReference type="PROSITE" id="PS00216">
    <property type="entry name" value="SUGAR_TRANSPORT_1"/>
    <property type="match status" value="1"/>
</dbReference>
<sequence>MRTWYRSTIGGLPKMYWFLWTGMLINRVGGFVALVLSLYLTSDRGLKPSAAGLVVGLYGIGGIAGVLLGGVLADRWGRRPTLLLAHFGAVVFLAGLAMTTHIPTIAALAALLGLMHAMPGPAFVAAIVDVVPDRDRSRAFNLQFWAFNLGMAAASLIAGLLAEVSFALLFAVDAAGTLVTAVLLLWKVRETKPVAQREAEEPRGGLHTALTDRAFLSFVGLSLLLAVVTLQSSTILPLAITADGLRPTVYGSVVAYAGLLIVAGQLFVPKLIDRWRKGTTLAVANVFLGLGVACVALAADVPGYLLAATVWTVGSMLAAPPNAAVIAELSPEALRGRYQSVFYLIFPAASFIAPAAGGASLEFLGDWHWVICGGLGAVAAVGHLLIQPARERRVHAAAAARRERLEVPVAG</sequence>
<dbReference type="PRINTS" id="PR01035">
    <property type="entry name" value="TCRTETA"/>
</dbReference>
<feature type="transmembrane region" description="Helical" evidence="8">
    <location>
        <begin position="280"/>
        <end position="299"/>
    </location>
</feature>
<dbReference type="InterPro" id="IPR050171">
    <property type="entry name" value="MFS_Transporters"/>
</dbReference>
<feature type="transmembrane region" description="Helical" evidence="8">
    <location>
        <begin position="140"/>
        <end position="160"/>
    </location>
</feature>
<dbReference type="PROSITE" id="PS50850">
    <property type="entry name" value="MFS"/>
    <property type="match status" value="1"/>
</dbReference>
<evidence type="ECO:0000256" key="4">
    <source>
        <dbReference type="ARBA" id="ARBA00022475"/>
    </source>
</evidence>
<comment type="similarity">
    <text evidence="2">Belongs to the major facilitator superfamily. TCR/Tet family.</text>
</comment>
<dbReference type="InterPro" id="IPR001958">
    <property type="entry name" value="Tet-R_TetA/multi-R_MdtG-like"/>
</dbReference>
<evidence type="ECO:0000259" key="9">
    <source>
        <dbReference type="PROSITE" id="PS50850"/>
    </source>
</evidence>
<gene>
    <name evidence="10" type="ORF">Dsi01nite_084940</name>
</gene>
<comment type="caution">
    <text evidence="10">The sequence shown here is derived from an EMBL/GenBank/DDBJ whole genome shotgun (WGS) entry which is preliminary data.</text>
</comment>
<dbReference type="Gene3D" id="1.20.1250.20">
    <property type="entry name" value="MFS general substrate transporter like domains"/>
    <property type="match status" value="1"/>
</dbReference>
<evidence type="ECO:0000256" key="3">
    <source>
        <dbReference type="ARBA" id="ARBA00022448"/>
    </source>
</evidence>
<keyword evidence="6 8" id="KW-1133">Transmembrane helix</keyword>
<feature type="transmembrane region" description="Helical" evidence="8">
    <location>
        <begin position="367"/>
        <end position="386"/>
    </location>
</feature>
<name>A0A919PXI4_9ACTN</name>
<feature type="transmembrane region" description="Helical" evidence="8">
    <location>
        <begin position="51"/>
        <end position="73"/>
    </location>
</feature>
<dbReference type="CDD" id="cd17329">
    <property type="entry name" value="MFS_MdtH_MDR_like"/>
    <property type="match status" value="1"/>
</dbReference>
<keyword evidence="3" id="KW-0813">Transport</keyword>
<keyword evidence="7 8" id="KW-0472">Membrane</keyword>
<dbReference type="Proteomes" id="UP000660611">
    <property type="component" value="Unassembled WGS sequence"/>
</dbReference>
<dbReference type="SUPFAM" id="SSF103473">
    <property type="entry name" value="MFS general substrate transporter"/>
    <property type="match status" value="1"/>
</dbReference>
<evidence type="ECO:0000256" key="7">
    <source>
        <dbReference type="ARBA" id="ARBA00023136"/>
    </source>
</evidence>
<dbReference type="InterPro" id="IPR011701">
    <property type="entry name" value="MFS"/>
</dbReference>
<evidence type="ECO:0000256" key="2">
    <source>
        <dbReference type="ARBA" id="ARBA00007520"/>
    </source>
</evidence>
<comment type="subcellular location">
    <subcellularLocation>
        <location evidence="1">Cell membrane</location>
        <topology evidence="1">Multi-pass membrane protein</topology>
    </subcellularLocation>
</comment>
<dbReference type="InterPro" id="IPR005829">
    <property type="entry name" value="Sugar_transporter_CS"/>
</dbReference>
<protein>
    <submittedName>
        <fullName evidence="10">MFS transporter</fullName>
    </submittedName>
</protein>